<evidence type="ECO:0000256" key="3">
    <source>
        <dbReference type="ARBA" id="ARBA00022692"/>
    </source>
</evidence>
<dbReference type="Pfam" id="PF07856">
    <property type="entry name" value="Orai-1"/>
    <property type="match status" value="1"/>
</dbReference>
<sequence>MSFTSLSIDEMMPGSSDNLPLLNRRPSNWMEQNIYSPANINNKQDFEMAKAQLKASSRTSGLLSGFAMIALVELQYQKETPAYLLIILGVVTTLLVSVHLIALMMSTCIRPFIDAYSAADDFPHRRFRFFIDLSWLISTWIGLLLFLLEIGIILIVKFDSVKNYTAGYFTTALLVPVLAVFFWMAWKIQQVKAQYARERRLKQHSHGNYHKNKTMVTIRHV</sequence>
<proteinExistence type="inferred from homology"/>
<evidence type="ECO:0000256" key="4">
    <source>
        <dbReference type="ARBA" id="ARBA00022989"/>
    </source>
</evidence>
<dbReference type="Gene3D" id="1.20.140.140">
    <property type="entry name" value="Calcium release-activated calcium channel protein Orai"/>
    <property type="match status" value="1"/>
</dbReference>
<dbReference type="PANTHER" id="PTHR31501">
    <property type="entry name" value="CALCIUM RELEASE-ACTIVATED CALCIUM CHANNEL PROTEIN 1"/>
    <property type="match status" value="1"/>
</dbReference>
<evidence type="ECO:0000256" key="6">
    <source>
        <dbReference type="SAM" id="Phobius"/>
    </source>
</evidence>
<evidence type="ECO:0000256" key="2">
    <source>
        <dbReference type="ARBA" id="ARBA00008062"/>
    </source>
</evidence>
<dbReference type="PANTHER" id="PTHR31501:SF7">
    <property type="entry name" value="CALCIUM RELEASE-ACTIVATED CALCIUM CHANNEL PROTEIN 1"/>
    <property type="match status" value="1"/>
</dbReference>
<comment type="subcellular location">
    <subcellularLocation>
        <location evidence="1">Membrane</location>
        <topology evidence="1">Multi-pass membrane protein</topology>
    </subcellularLocation>
</comment>
<dbReference type="GO" id="GO:0016020">
    <property type="term" value="C:membrane"/>
    <property type="evidence" value="ECO:0007669"/>
    <property type="project" value="UniProtKB-SubCell"/>
</dbReference>
<feature type="non-terminal residue" evidence="7">
    <location>
        <position position="1"/>
    </location>
</feature>
<evidence type="ECO:0000313" key="8">
    <source>
        <dbReference type="Proteomes" id="UP001177023"/>
    </source>
</evidence>
<dbReference type="InterPro" id="IPR038350">
    <property type="entry name" value="Orai_sf"/>
</dbReference>
<keyword evidence="8" id="KW-1185">Reference proteome</keyword>
<dbReference type="GO" id="GO:0002115">
    <property type="term" value="P:store-operated calcium entry"/>
    <property type="evidence" value="ECO:0007669"/>
    <property type="project" value="TreeGrafter"/>
</dbReference>
<feature type="transmembrane region" description="Helical" evidence="6">
    <location>
        <begin position="168"/>
        <end position="186"/>
    </location>
</feature>
<protein>
    <submittedName>
        <fullName evidence="7">Uncharacterized protein</fullName>
    </submittedName>
</protein>
<keyword evidence="3 6" id="KW-0812">Transmembrane</keyword>
<keyword evidence="5 6" id="KW-0472">Membrane</keyword>
<dbReference type="AlphaFoldDB" id="A0AA36D7G2"/>
<accession>A0AA36D7G2</accession>
<evidence type="ECO:0000313" key="7">
    <source>
        <dbReference type="EMBL" id="CAJ0582186.1"/>
    </source>
</evidence>
<dbReference type="InterPro" id="IPR012446">
    <property type="entry name" value="CRAC_channel"/>
</dbReference>
<evidence type="ECO:0000256" key="1">
    <source>
        <dbReference type="ARBA" id="ARBA00004141"/>
    </source>
</evidence>
<keyword evidence="4 6" id="KW-1133">Transmembrane helix</keyword>
<organism evidence="7 8">
    <name type="scientific">Mesorhabditis spiculigera</name>
    <dbReference type="NCBI Taxonomy" id="96644"/>
    <lineage>
        <taxon>Eukaryota</taxon>
        <taxon>Metazoa</taxon>
        <taxon>Ecdysozoa</taxon>
        <taxon>Nematoda</taxon>
        <taxon>Chromadorea</taxon>
        <taxon>Rhabditida</taxon>
        <taxon>Rhabditina</taxon>
        <taxon>Rhabditomorpha</taxon>
        <taxon>Rhabditoidea</taxon>
        <taxon>Rhabditidae</taxon>
        <taxon>Mesorhabditinae</taxon>
        <taxon>Mesorhabditis</taxon>
    </lineage>
</organism>
<comment type="similarity">
    <text evidence="2">Belongs to the Orai family.</text>
</comment>
<name>A0AA36D7G2_9BILA</name>
<feature type="transmembrane region" description="Helical" evidence="6">
    <location>
        <begin position="82"/>
        <end position="103"/>
    </location>
</feature>
<dbReference type="EMBL" id="CATQJA010002664">
    <property type="protein sequence ID" value="CAJ0582186.1"/>
    <property type="molecule type" value="Genomic_DNA"/>
</dbReference>
<gene>
    <name evidence="7" type="ORF">MSPICULIGERA_LOCUS20327</name>
</gene>
<dbReference type="Proteomes" id="UP001177023">
    <property type="component" value="Unassembled WGS sequence"/>
</dbReference>
<comment type="caution">
    <text evidence="7">The sequence shown here is derived from an EMBL/GenBank/DDBJ whole genome shotgun (WGS) entry which is preliminary data.</text>
</comment>
<evidence type="ECO:0000256" key="5">
    <source>
        <dbReference type="ARBA" id="ARBA00023136"/>
    </source>
</evidence>
<reference evidence="7" key="1">
    <citation type="submission" date="2023-06" db="EMBL/GenBank/DDBJ databases">
        <authorList>
            <person name="Delattre M."/>
        </authorList>
    </citation>
    <scope>NUCLEOTIDE SEQUENCE</scope>
    <source>
        <strain evidence="7">AF72</strain>
    </source>
</reference>
<dbReference type="GO" id="GO:0015279">
    <property type="term" value="F:store-operated calcium channel activity"/>
    <property type="evidence" value="ECO:0007669"/>
    <property type="project" value="TreeGrafter"/>
</dbReference>
<feature type="transmembrane region" description="Helical" evidence="6">
    <location>
        <begin position="133"/>
        <end position="156"/>
    </location>
</feature>